<reference evidence="2 3" key="1">
    <citation type="journal article" date="2020" name="Nature">
        <title>Six reference-quality genomes reveal evolution of bat adaptations.</title>
        <authorList>
            <person name="Jebb D."/>
            <person name="Huang Z."/>
            <person name="Pippel M."/>
            <person name="Hughes G.M."/>
            <person name="Lavrichenko K."/>
            <person name="Devanna P."/>
            <person name="Winkler S."/>
            <person name="Jermiin L.S."/>
            <person name="Skirmuntt E.C."/>
            <person name="Katzourakis A."/>
            <person name="Burkitt-Gray L."/>
            <person name="Ray D.A."/>
            <person name="Sullivan K.A.M."/>
            <person name="Roscito J.G."/>
            <person name="Kirilenko B.M."/>
            <person name="Davalos L.M."/>
            <person name="Corthals A.P."/>
            <person name="Power M.L."/>
            <person name="Jones G."/>
            <person name="Ransome R.D."/>
            <person name="Dechmann D.K.N."/>
            <person name="Locatelli A.G."/>
            <person name="Puechmaille S.J."/>
            <person name="Fedrigo O."/>
            <person name="Jarvis E.D."/>
            <person name="Hiller M."/>
            <person name="Vernes S.C."/>
            <person name="Myers E.W."/>
            <person name="Teeling E.C."/>
        </authorList>
    </citation>
    <scope>NUCLEOTIDE SEQUENCE [LARGE SCALE GENOMIC DNA]</scope>
    <source>
        <strain evidence="2">MMolMol1</strain>
        <tissue evidence="2">Muscle</tissue>
    </source>
</reference>
<comment type="caution">
    <text evidence="2">The sequence shown here is derived from an EMBL/GenBank/DDBJ whole genome shotgun (WGS) entry which is preliminary data.</text>
</comment>
<sequence>MYPFNITDCRLLGDKVNIQNQLRNHTIFMLLCIYLDMQYLCYCIYIIYMLCIYIIYIYNFNGRKHCLGQLSSLVRLTAHGPKDPSFNSRLRAYVWVTGSIPGPSQSCVGGNQLMCLSHINVFLSPPTPSHSI</sequence>
<keyword evidence="1" id="KW-0472">Membrane</keyword>
<keyword evidence="1" id="KW-0812">Transmembrane</keyword>
<organism evidence="2 3">
    <name type="scientific">Molossus molossus</name>
    <name type="common">Pallas' mastiff bat</name>
    <name type="synonym">Vespertilio molossus</name>
    <dbReference type="NCBI Taxonomy" id="27622"/>
    <lineage>
        <taxon>Eukaryota</taxon>
        <taxon>Metazoa</taxon>
        <taxon>Chordata</taxon>
        <taxon>Craniata</taxon>
        <taxon>Vertebrata</taxon>
        <taxon>Euteleostomi</taxon>
        <taxon>Mammalia</taxon>
        <taxon>Eutheria</taxon>
        <taxon>Laurasiatheria</taxon>
        <taxon>Chiroptera</taxon>
        <taxon>Yangochiroptera</taxon>
        <taxon>Molossidae</taxon>
        <taxon>Molossus</taxon>
    </lineage>
</organism>
<proteinExistence type="predicted"/>
<dbReference type="EMBL" id="JACASF010000016">
    <property type="protein sequence ID" value="KAF6426403.1"/>
    <property type="molecule type" value="Genomic_DNA"/>
</dbReference>
<name>A0A7J8DTE0_MOLMO</name>
<evidence type="ECO:0000313" key="2">
    <source>
        <dbReference type="EMBL" id="KAF6426403.1"/>
    </source>
</evidence>
<evidence type="ECO:0000256" key="1">
    <source>
        <dbReference type="SAM" id="Phobius"/>
    </source>
</evidence>
<keyword evidence="3" id="KW-1185">Reference proteome</keyword>
<dbReference type="InParanoid" id="A0A7J8DTE0"/>
<dbReference type="AlphaFoldDB" id="A0A7J8DTE0"/>
<dbReference type="Proteomes" id="UP000550707">
    <property type="component" value="Unassembled WGS sequence"/>
</dbReference>
<protein>
    <submittedName>
        <fullName evidence="2">Uncharacterized protein</fullName>
    </submittedName>
</protein>
<evidence type="ECO:0000313" key="3">
    <source>
        <dbReference type="Proteomes" id="UP000550707"/>
    </source>
</evidence>
<feature type="transmembrane region" description="Helical" evidence="1">
    <location>
        <begin position="37"/>
        <end position="58"/>
    </location>
</feature>
<gene>
    <name evidence="2" type="ORF">HJG59_009111</name>
</gene>
<keyword evidence="1" id="KW-1133">Transmembrane helix</keyword>
<accession>A0A7J8DTE0</accession>